<feature type="transmembrane region" description="Helical" evidence="1">
    <location>
        <begin position="73"/>
        <end position="91"/>
    </location>
</feature>
<dbReference type="VEuPathDB" id="FungiDB:AMAG_09182"/>
<dbReference type="AlphaFoldDB" id="A0A0L0SP24"/>
<proteinExistence type="predicted"/>
<organism evidence="2 3">
    <name type="scientific">Allomyces macrogynus (strain ATCC 38327)</name>
    <name type="common">Allomyces javanicus var. macrogynus</name>
    <dbReference type="NCBI Taxonomy" id="578462"/>
    <lineage>
        <taxon>Eukaryota</taxon>
        <taxon>Fungi</taxon>
        <taxon>Fungi incertae sedis</taxon>
        <taxon>Blastocladiomycota</taxon>
        <taxon>Blastocladiomycetes</taxon>
        <taxon>Blastocladiales</taxon>
        <taxon>Blastocladiaceae</taxon>
        <taxon>Allomyces</taxon>
    </lineage>
</organism>
<feature type="transmembrane region" description="Helical" evidence="1">
    <location>
        <begin position="7"/>
        <end position="26"/>
    </location>
</feature>
<keyword evidence="3" id="KW-1185">Reference proteome</keyword>
<protein>
    <submittedName>
        <fullName evidence="2">Uncharacterized protein</fullName>
    </submittedName>
</protein>
<evidence type="ECO:0000313" key="3">
    <source>
        <dbReference type="Proteomes" id="UP000054350"/>
    </source>
</evidence>
<accession>A0A0L0SP24</accession>
<keyword evidence="1" id="KW-1133">Transmembrane helix</keyword>
<keyword evidence="1" id="KW-0812">Transmembrane</keyword>
<reference evidence="3" key="2">
    <citation type="submission" date="2009-11" db="EMBL/GenBank/DDBJ databases">
        <title>The Genome Sequence of Allomyces macrogynus strain ATCC 38327.</title>
        <authorList>
            <consortium name="The Broad Institute Genome Sequencing Platform"/>
            <person name="Russ C."/>
            <person name="Cuomo C."/>
            <person name="Shea T."/>
            <person name="Young S.K."/>
            <person name="Zeng Q."/>
            <person name="Koehrsen M."/>
            <person name="Haas B."/>
            <person name="Borodovsky M."/>
            <person name="Guigo R."/>
            <person name="Alvarado L."/>
            <person name="Berlin A."/>
            <person name="Borenstein D."/>
            <person name="Chen Z."/>
            <person name="Engels R."/>
            <person name="Freedman E."/>
            <person name="Gellesch M."/>
            <person name="Goldberg J."/>
            <person name="Griggs A."/>
            <person name="Gujja S."/>
            <person name="Heiman D."/>
            <person name="Hepburn T."/>
            <person name="Howarth C."/>
            <person name="Jen D."/>
            <person name="Larson L."/>
            <person name="Lewis B."/>
            <person name="Mehta T."/>
            <person name="Park D."/>
            <person name="Pearson M."/>
            <person name="Roberts A."/>
            <person name="Saif S."/>
            <person name="Shenoy N."/>
            <person name="Sisk P."/>
            <person name="Stolte C."/>
            <person name="Sykes S."/>
            <person name="Walk T."/>
            <person name="White J."/>
            <person name="Yandava C."/>
            <person name="Burger G."/>
            <person name="Gray M.W."/>
            <person name="Holland P.W.H."/>
            <person name="King N."/>
            <person name="Lang F.B.F."/>
            <person name="Roger A.J."/>
            <person name="Ruiz-Trillo I."/>
            <person name="Lander E."/>
            <person name="Nusbaum C."/>
        </authorList>
    </citation>
    <scope>NUCLEOTIDE SEQUENCE [LARGE SCALE GENOMIC DNA]</scope>
    <source>
        <strain evidence="3">ATCC 38327</strain>
    </source>
</reference>
<gene>
    <name evidence="2" type="ORF">AMAG_09182</name>
</gene>
<evidence type="ECO:0000313" key="2">
    <source>
        <dbReference type="EMBL" id="KNE64120.1"/>
    </source>
</evidence>
<evidence type="ECO:0000256" key="1">
    <source>
        <dbReference type="SAM" id="Phobius"/>
    </source>
</evidence>
<keyword evidence="1" id="KW-0472">Membrane</keyword>
<name>A0A0L0SP24_ALLM3</name>
<sequence length="150" mass="16707">MARQIQDITDLFHAVLLGATFSYLLWVSLNRVYAQAMMARMALIIVLFISIRLLTSIRLESTDSASCYHRTRLALHALMQTINLANLVQYLTIMHARTNAAGYCALVEDNVVPLTVLTIISFGLMLVMNVALLVNHHAPSPRSRALLLGE</sequence>
<reference evidence="2 3" key="1">
    <citation type="submission" date="2009-11" db="EMBL/GenBank/DDBJ databases">
        <title>Annotation of Allomyces macrogynus ATCC 38327.</title>
        <authorList>
            <consortium name="The Broad Institute Genome Sequencing Platform"/>
            <person name="Russ C."/>
            <person name="Cuomo C."/>
            <person name="Burger G."/>
            <person name="Gray M.W."/>
            <person name="Holland P.W.H."/>
            <person name="King N."/>
            <person name="Lang F.B.F."/>
            <person name="Roger A.J."/>
            <person name="Ruiz-Trillo I."/>
            <person name="Young S.K."/>
            <person name="Zeng Q."/>
            <person name="Gargeya S."/>
            <person name="Fitzgerald M."/>
            <person name="Haas B."/>
            <person name="Abouelleil A."/>
            <person name="Alvarado L."/>
            <person name="Arachchi H.M."/>
            <person name="Berlin A."/>
            <person name="Chapman S.B."/>
            <person name="Gearin G."/>
            <person name="Goldberg J."/>
            <person name="Griggs A."/>
            <person name="Gujja S."/>
            <person name="Hansen M."/>
            <person name="Heiman D."/>
            <person name="Howarth C."/>
            <person name="Larimer J."/>
            <person name="Lui A."/>
            <person name="MacDonald P.J.P."/>
            <person name="McCowen C."/>
            <person name="Montmayeur A."/>
            <person name="Murphy C."/>
            <person name="Neiman D."/>
            <person name="Pearson M."/>
            <person name="Priest M."/>
            <person name="Roberts A."/>
            <person name="Saif S."/>
            <person name="Shea T."/>
            <person name="Sisk P."/>
            <person name="Stolte C."/>
            <person name="Sykes S."/>
            <person name="Wortman J."/>
            <person name="Nusbaum C."/>
            <person name="Birren B."/>
        </authorList>
    </citation>
    <scope>NUCLEOTIDE SEQUENCE [LARGE SCALE GENOMIC DNA]</scope>
    <source>
        <strain evidence="2 3">ATCC 38327</strain>
    </source>
</reference>
<dbReference type="Proteomes" id="UP000054350">
    <property type="component" value="Unassembled WGS sequence"/>
</dbReference>
<feature type="transmembrane region" description="Helical" evidence="1">
    <location>
        <begin position="32"/>
        <end position="53"/>
    </location>
</feature>
<dbReference type="OrthoDB" id="5593572at2759"/>
<dbReference type="EMBL" id="GG745344">
    <property type="protein sequence ID" value="KNE64120.1"/>
    <property type="molecule type" value="Genomic_DNA"/>
</dbReference>
<feature type="transmembrane region" description="Helical" evidence="1">
    <location>
        <begin position="111"/>
        <end position="134"/>
    </location>
</feature>